<sequence>MKAINKLYGGGTAHQGQVPRLGDQWATGVHLVLGLSSHQACEDLRLLHKHQTKRASTKMDSINLCTVTKENGFGKSRGPVAGIFLEKAKKKITIYEAFKKRLLKPGTALALLEAQAATVGIVDLVNNRMLAVADAVKDGVVGPEMKEKLLIASKAITGHPRNP</sequence>
<dbReference type="GO" id="GO:0030054">
    <property type="term" value="C:cell junction"/>
    <property type="evidence" value="ECO:0007669"/>
    <property type="project" value="TreeGrafter"/>
</dbReference>
<dbReference type="InterPro" id="IPR001101">
    <property type="entry name" value="Plectin_repeat"/>
</dbReference>
<dbReference type="AlphaFoldDB" id="A0A3S2PQ08"/>
<dbReference type="GO" id="GO:0005737">
    <property type="term" value="C:cytoplasm"/>
    <property type="evidence" value="ECO:0007669"/>
    <property type="project" value="TreeGrafter"/>
</dbReference>
<dbReference type="GO" id="GO:0016020">
    <property type="term" value="C:membrane"/>
    <property type="evidence" value="ECO:0007669"/>
    <property type="project" value="TreeGrafter"/>
</dbReference>
<dbReference type="PANTHER" id="PTHR23169:SF21">
    <property type="entry name" value="EPIPLAKIN"/>
    <property type="match status" value="1"/>
</dbReference>
<evidence type="ECO:0000256" key="2">
    <source>
        <dbReference type="ARBA" id="ARBA00022737"/>
    </source>
</evidence>
<dbReference type="GO" id="GO:0042995">
    <property type="term" value="C:cell projection"/>
    <property type="evidence" value="ECO:0007669"/>
    <property type="project" value="UniProtKB-SubCell"/>
</dbReference>
<dbReference type="GO" id="GO:0042060">
    <property type="term" value="P:wound healing"/>
    <property type="evidence" value="ECO:0007669"/>
    <property type="project" value="TreeGrafter"/>
</dbReference>
<dbReference type="InterPro" id="IPR035915">
    <property type="entry name" value="Plakin_repeat_sf"/>
</dbReference>
<dbReference type="EMBL" id="CM012447">
    <property type="protein sequence ID" value="RVE66749.1"/>
    <property type="molecule type" value="Genomic_DNA"/>
</dbReference>
<evidence type="ECO:0000256" key="1">
    <source>
        <dbReference type="ARBA" id="ARBA00022553"/>
    </source>
</evidence>
<protein>
    <submittedName>
        <fullName evidence="3">Uncharacterized protein</fullName>
    </submittedName>
</protein>
<dbReference type="GO" id="GO:0045110">
    <property type="term" value="P:intermediate filament bundle assembly"/>
    <property type="evidence" value="ECO:0007669"/>
    <property type="project" value="TreeGrafter"/>
</dbReference>
<dbReference type="Proteomes" id="UP000283210">
    <property type="component" value="Chromosome 11"/>
</dbReference>
<accession>A0A3S2PQ08</accession>
<dbReference type="SUPFAM" id="SSF75399">
    <property type="entry name" value="Plakin repeat"/>
    <property type="match status" value="1"/>
</dbReference>
<evidence type="ECO:0000313" key="3">
    <source>
        <dbReference type="EMBL" id="RVE66749.1"/>
    </source>
</evidence>
<dbReference type="GO" id="GO:1990254">
    <property type="term" value="F:keratin filament binding"/>
    <property type="evidence" value="ECO:0007669"/>
    <property type="project" value="TreeGrafter"/>
</dbReference>
<keyword evidence="4" id="KW-1185">Reference proteome</keyword>
<evidence type="ECO:0000313" key="4">
    <source>
        <dbReference type="Proteomes" id="UP000283210"/>
    </source>
</evidence>
<reference evidence="3 4" key="2">
    <citation type="submission" date="2019-01" db="EMBL/GenBank/DDBJ databases">
        <title>A chromosome length genome reference of the Java medaka (oryzias javanicus).</title>
        <authorList>
            <person name="Herpin A."/>
            <person name="Takehana Y."/>
            <person name="Naruse K."/>
            <person name="Ansai S."/>
            <person name="Kawaguchi M."/>
        </authorList>
    </citation>
    <scope>NUCLEOTIDE SEQUENCE [LARGE SCALE GENOMIC DNA]</scope>
    <source>
        <strain evidence="3">RS831</strain>
        <tissue evidence="3">Whole body</tissue>
    </source>
</reference>
<proteinExistence type="predicted"/>
<name>A0A3S2PQ08_ORYJA</name>
<dbReference type="InterPro" id="IPR043197">
    <property type="entry name" value="Plakin"/>
</dbReference>
<reference evidence="3 4" key="1">
    <citation type="submission" date="2018-11" db="EMBL/GenBank/DDBJ databases">
        <authorList>
            <person name="Lopez-Roques C."/>
            <person name="Donnadieu C."/>
            <person name="Bouchez O."/>
            <person name="Klopp C."/>
            <person name="Cabau C."/>
            <person name="Zahm M."/>
        </authorList>
    </citation>
    <scope>NUCLEOTIDE SEQUENCE [LARGE SCALE GENOMIC DNA]</scope>
    <source>
        <strain evidence="3">RS831</strain>
        <tissue evidence="3">Whole body</tissue>
    </source>
</reference>
<dbReference type="GO" id="GO:0005198">
    <property type="term" value="F:structural molecule activity"/>
    <property type="evidence" value="ECO:0007669"/>
    <property type="project" value="TreeGrafter"/>
</dbReference>
<keyword evidence="1" id="KW-0597">Phosphoprotein</keyword>
<keyword evidence="2" id="KW-0677">Repeat</keyword>
<organism evidence="3 4">
    <name type="scientific">Oryzias javanicus</name>
    <name type="common">Javanese ricefish</name>
    <name type="synonym">Aplocheilus javanicus</name>
    <dbReference type="NCBI Taxonomy" id="123683"/>
    <lineage>
        <taxon>Eukaryota</taxon>
        <taxon>Metazoa</taxon>
        <taxon>Chordata</taxon>
        <taxon>Craniata</taxon>
        <taxon>Vertebrata</taxon>
        <taxon>Euteleostomi</taxon>
        <taxon>Actinopterygii</taxon>
        <taxon>Neopterygii</taxon>
        <taxon>Teleostei</taxon>
        <taxon>Neoteleostei</taxon>
        <taxon>Acanthomorphata</taxon>
        <taxon>Ovalentaria</taxon>
        <taxon>Atherinomorphae</taxon>
        <taxon>Beloniformes</taxon>
        <taxon>Adrianichthyidae</taxon>
        <taxon>Oryziinae</taxon>
        <taxon>Oryzias</taxon>
    </lineage>
</organism>
<dbReference type="Pfam" id="PF00681">
    <property type="entry name" value="Plectin"/>
    <property type="match status" value="1"/>
</dbReference>
<dbReference type="PANTHER" id="PTHR23169">
    <property type="entry name" value="ENVOPLAKIN"/>
    <property type="match status" value="1"/>
</dbReference>
<dbReference type="GO" id="GO:0045095">
    <property type="term" value="C:keratin filament"/>
    <property type="evidence" value="ECO:0007669"/>
    <property type="project" value="TreeGrafter"/>
</dbReference>
<gene>
    <name evidence="3" type="ORF">OJAV_G00110290</name>
</gene>
<dbReference type="SMART" id="SM00250">
    <property type="entry name" value="PLEC"/>
    <property type="match status" value="2"/>
</dbReference>
<dbReference type="Gene3D" id="3.90.1290.10">
    <property type="entry name" value="Plakin repeat"/>
    <property type="match status" value="1"/>
</dbReference>